<dbReference type="RefSeq" id="WP_185055881.1">
    <property type="nucleotide sequence ID" value="NZ_BAABIX010000016.1"/>
</dbReference>
<keyword evidence="4 6" id="KW-1133">Transmembrane helix</keyword>
<dbReference type="Proteomes" id="UP000578449">
    <property type="component" value="Unassembled WGS sequence"/>
</dbReference>
<dbReference type="InterPro" id="IPR001851">
    <property type="entry name" value="ABC_transp_permease"/>
</dbReference>
<evidence type="ECO:0000313" key="7">
    <source>
        <dbReference type="EMBL" id="MBB5139024.1"/>
    </source>
</evidence>
<keyword evidence="3 6" id="KW-0812">Transmembrane</keyword>
<keyword evidence="2" id="KW-1003">Cell membrane</keyword>
<organism evidence="7 8">
    <name type="scientific">Thermocatellispora tengchongensis</name>
    <dbReference type="NCBI Taxonomy" id="1073253"/>
    <lineage>
        <taxon>Bacteria</taxon>
        <taxon>Bacillati</taxon>
        <taxon>Actinomycetota</taxon>
        <taxon>Actinomycetes</taxon>
        <taxon>Streptosporangiales</taxon>
        <taxon>Streptosporangiaceae</taxon>
        <taxon>Thermocatellispora</taxon>
    </lineage>
</organism>
<keyword evidence="7" id="KW-0762">Sugar transport</keyword>
<feature type="transmembrane region" description="Helical" evidence="6">
    <location>
        <begin position="92"/>
        <end position="114"/>
    </location>
</feature>
<dbReference type="GO" id="GO:0005886">
    <property type="term" value="C:plasma membrane"/>
    <property type="evidence" value="ECO:0007669"/>
    <property type="project" value="UniProtKB-SubCell"/>
</dbReference>
<keyword evidence="5 6" id="KW-0472">Membrane</keyword>
<evidence type="ECO:0000256" key="6">
    <source>
        <dbReference type="SAM" id="Phobius"/>
    </source>
</evidence>
<name>A0A840PC79_9ACTN</name>
<dbReference type="EMBL" id="JACHGN010000027">
    <property type="protein sequence ID" value="MBB5139024.1"/>
    <property type="molecule type" value="Genomic_DNA"/>
</dbReference>
<feature type="transmembrane region" description="Helical" evidence="6">
    <location>
        <begin position="39"/>
        <end position="59"/>
    </location>
</feature>
<dbReference type="GO" id="GO:0022857">
    <property type="term" value="F:transmembrane transporter activity"/>
    <property type="evidence" value="ECO:0007669"/>
    <property type="project" value="InterPro"/>
</dbReference>
<feature type="transmembrane region" description="Helical" evidence="6">
    <location>
        <begin position="151"/>
        <end position="168"/>
    </location>
</feature>
<feature type="transmembrane region" description="Helical" evidence="6">
    <location>
        <begin position="198"/>
        <end position="217"/>
    </location>
</feature>
<dbReference type="PANTHER" id="PTHR43370">
    <property type="entry name" value="SUGAR ABC TRANSPORTER INTEGRAL MEMBRANE PROTEIN-RELATED"/>
    <property type="match status" value="1"/>
</dbReference>
<proteinExistence type="predicted"/>
<sequence>MIDLLTSAVIWGRTLDAATCLLLVALGGYLCIRSGVFNIALEGAMIFACFAAVACSHWASAWGLGVLGGVAAGVLVTGVLALACVYLHADVLLVGLALNLLGLGATPLLLQWAFDIRGGFTSPDVRPLPHLGLPGIDAIPWLDTVISGRTVLTYAAWLLTAVVVIWLGHTRSGLALRAVGLREEIAGASGVPVRRTRAVALLAGGALVGLGGVQLALGDVAQFSENMTSGRGFIALAMVLIAGRRAWTLLPLSVGFAVFDVVGLSLQSEGLPSELGHVLPYAAALAILLLARLWSRRRGPGGVHA</sequence>
<evidence type="ECO:0000256" key="3">
    <source>
        <dbReference type="ARBA" id="ARBA00022692"/>
    </source>
</evidence>
<dbReference type="CDD" id="cd06580">
    <property type="entry name" value="TM_PBP1_transp_TpRbsC_like"/>
    <property type="match status" value="1"/>
</dbReference>
<comment type="subcellular location">
    <subcellularLocation>
        <location evidence="1">Cell membrane</location>
        <topology evidence="1">Multi-pass membrane protein</topology>
    </subcellularLocation>
</comment>
<evidence type="ECO:0000313" key="8">
    <source>
        <dbReference type="Proteomes" id="UP000578449"/>
    </source>
</evidence>
<feature type="transmembrane region" description="Helical" evidence="6">
    <location>
        <begin position="223"/>
        <end position="242"/>
    </location>
</feature>
<feature type="transmembrane region" description="Helical" evidence="6">
    <location>
        <begin position="249"/>
        <end position="266"/>
    </location>
</feature>
<protein>
    <submittedName>
        <fullName evidence="7">Simple sugar transport system permease protein</fullName>
    </submittedName>
</protein>
<accession>A0A840PC79</accession>
<dbReference type="Pfam" id="PF02653">
    <property type="entry name" value="BPD_transp_2"/>
    <property type="match status" value="1"/>
</dbReference>
<dbReference type="PANTHER" id="PTHR43370:SF2">
    <property type="entry name" value="ABC TRANSPORTER PERMEASE PROTEIN"/>
    <property type="match status" value="1"/>
</dbReference>
<feature type="transmembrane region" description="Helical" evidence="6">
    <location>
        <begin position="65"/>
        <end position="85"/>
    </location>
</feature>
<dbReference type="AlphaFoldDB" id="A0A840PC79"/>
<keyword evidence="8" id="KW-1185">Reference proteome</keyword>
<evidence type="ECO:0000256" key="1">
    <source>
        <dbReference type="ARBA" id="ARBA00004651"/>
    </source>
</evidence>
<evidence type="ECO:0000256" key="5">
    <source>
        <dbReference type="ARBA" id="ARBA00023136"/>
    </source>
</evidence>
<gene>
    <name evidence="7" type="ORF">HNP84_008787</name>
</gene>
<feature type="transmembrane region" description="Helical" evidence="6">
    <location>
        <begin position="278"/>
        <end position="295"/>
    </location>
</feature>
<keyword evidence="7" id="KW-0813">Transport</keyword>
<evidence type="ECO:0000256" key="4">
    <source>
        <dbReference type="ARBA" id="ARBA00022989"/>
    </source>
</evidence>
<reference evidence="7 8" key="1">
    <citation type="submission" date="2020-08" db="EMBL/GenBank/DDBJ databases">
        <title>Genomic Encyclopedia of Type Strains, Phase IV (KMG-IV): sequencing the most valuable type-strain genomes for metagenomic binning, comparative biology and taxonomic classification.</title>
        <authorList>
            <person name="Goeker M."/>
        </authorList>
    </citation>
    <scope>NUCLEOTIDE SEQUENCE [LARGE SCALE GENOMIC DNA]</scope>
    <source>
        <strain evidence="7 8">DSM 45615</strain>
    </source>
</reference>
<comment type="caution">
    <text evidence="7">The sequence shown here is derived from an EMBL/GenBank/DDBJ whole genome shotgun (WGS) entry which is preliminary data.</text>
</comment>
<evidence type="ECO:0000256" key="2">
    <source>
        <dbReference type="ARBA" id="ARBA00022475"/>
    </source>
</evidence>
<feature type="transmembrane region" description="Helical" evidence="6">
    <location>
        <begin position="14"/>
        <end position="32"/>
    </location>
</feature>